<dbReference type="Proteomes" id="UP000050761">
    <property type="component" value="Unassembled WGS sequence"/>
</dbReference>
<name>A0A183FAE4_HELPZ</name>
<protein>
    <submittedName>
        <fullName evidence="4">DNA helicase</fullName>
    </submittedName>
</protein>
<evidence type="ECO:0000313" key="3">
    <source>
        <dbReference type="Proteomes" id="UP000050761"/>
    </source>
</evidence>
<evidence type="ECO:0000313" key="4">
    <source>
        <dbReference type="WBParaSite" id="HPBE_0000313601-mRNA-1"/>
    </source>
</evidence>
<dbReference type="PANTHER" id="PTHR31327:SF7">
    <property type="entry name" value="PDZ DOMAIN-CONTAINING PROTEIN"/>
    <property type="match status" value="1"/>
</dbReference>
<dbReference type="InterPro" id="IPR040264">
    <property type="entry name" value="T15H9.4-like"/>
</dbReference>
<dbReference type="OrthoDB" id="5865737at2759"/>
<gene>
    <name evidence="2" type="ORF">HPBE_LOCUS3137</name>
</gene>
<reference evidence="2 3" key="1">
    <citation type="submission" date="2018-11" db="EMBL/GenBank/DDBJ databases">
        <authorList>
            <consortium name="Pathogen Informatics"/>
        </authorList>
    </citation>
    <scope>NUCLEOTIDE SEQUENCE [LARGE SCALE GENOMIC DNA]</scope>
</reference>
<accession>A0A3P7XNJ9</accession>
<dbReference type="AlphaFoldDB" id="A0A183FAE4"/>
<sequence length="152" mass="16882">MVAETMKVLDRICDVNSHPVTDKDVCRTLIVKSLKNNGEVNMIIERPIEPDAITAMENALNASKMQEPSVALAPDVKSILRRYNEKLKHGHGQMQPRKALADPNKGYANAPRVNIDEGETKSKICLIIGSDTTKSQQAQLIVSHNIYIHKIV</sequence>
<evidence type="ECO:0000313" key="2">
    <source>
        <dbReference type="EMBL" id="VDO31338.1"/>
    </source>
</evidence>
<feature type="region of interest" description="Disordered" evidence="1">
    <location>
        <begin position="87"/>
        <end position="112"/>
    </location>
</feature>
<accession>A0A183FAE4</accession>
<proteinExistence type="predicted"/>
<dbReference type="PANTHER" id="PTHR31327">
    <property type="entry name" value="SPERM MEIOSIS PDZ DOMAIN CONTAINING PROTEINS-RELATED"/>
    <property type="match status" value="1"/>
</dbReference>
<reference evidence="4" key="2">
    <citation type="submission" date="2019-09" db="UniProtKB">
        <authorList>
            <consortium name="WormBaseParasite"/>
        </authorList>
    </citation>
    <scope>IDENTIFICATION</scope>
</reference>
<dbReference type="EMBL" id="UZAH01006582">
    <property type="protein sequence ID" value="VDO31338.1"/>
    <property type="molecule type" value="Genomic_DNA"/>
</dbReference>
<keyword evidence="3" id="KW-1185">Reference proteome</keyword>
<dbReference type="WBParaSite" id="HPBE_0000313601-mRNA-1">
    <property type="protein sequence ID" value="HPBE_0000313601-mRNA-1"/>
    <property type="gene ID" value="HPBE_0000313601"/>
</dbReference>
<organism evidence="3 4">
    <name type="scientific">Heligmosomoides polygyrus</name>
    <name type="common">Parasitic roundworm</name>
    <dbReference type="NCBI Taxonomy" id="6339"/>
    <lineage>
        <taxon>Eukaryota</taxon>
        <taxon>Metazoa</taxon>
        <taxon>Ecdysozoa</taxon>
        <taxon>Nematoda</taxon>
        <taxon>Chromadorea</taxon>
        <taxon>Rhabditida</taxon>
        <taxon>Rhabditina</taxon>
        <taxon>Rhabditomorpha</taxon>
        <taxon>Strongyloidea</taxon>
        <taxon>Heligmosomidae</taxon>
        <taxon>Heligmosomoides</taxon>
    </lineage>
</organism>
<evidence type="ECO:0000256" key="1">
    <source>
        <dbReference type="SAM" id="MobiDB-lite"/>
    </source>
</evidence>